<dbReference type="Proteomes" id="UP001139450">
    <property type="component" value="Unassembled WGS sequence"/>
</dbReference>
<comment type="caution">
    <text evidence="3">The sequence shown here is derived from an EMBL/GenBank/DDBJ whole genome shotgun (WGS) entry which is preliminary data.</text>
</comment>
<dbReference type="SMART" id="SM00710">
    <property type="entry name" value="PbH1"/>
    <property type="match status" value="11"/>
</dbReference>
<dbReference type="InterPro" id="IPR011050">
    <property type="entry name" value="Pectin_lyase_fold/virulence"/>
</dbReference>
<dbReference type="Pfam" id="PF13229">
    <property type="entry name" value="Beta_helix"/>
    <property type="match status" value="1"/>
</dbReference>
<proteinExistence type="predicted"/>
<reference evidence="3" key="1">
    <citation type="submission" date="2022-04" db="EMBL/GenBank/DDBJ databases">
        <title>Mucilaginibacter sp. RS28 isolated from freshwater.</title>
        <authorList>
            <person name="Ko S.-R."/>
        </authorList>
    </citation>
    <scope>NUCLEOTIDE SEQUENCE</scope>
    <source>
        <strain evidence="3">RS28</strain>
    </source>
</reference>
<dbReference type="SUPFAM" id="SSF51126">
    <property type="entry name" value="Pectin lyase-like"/>
    <property type="match status" value="2"/>
</dbReference>
<sequence>MKKLTVLKLTLYFCVTLVAVGTARASTYYVSETGNDNYNSLEARNPSTPWKTLDKVNAFFKSLNPGDSVLFKSGDTFNGQILASRSGSVFAPIYFGSYGRGAKPVVSGLDNLTNWKQLKNGIYETPCDFAPANLIINGVQQAMGRYPNKGYLSYEAHNGNNNITDNQLTNATNWEGAEVVIRKNRWIIDRSTITSQSNGTINFDGTSNATPTNGYGYFIQKDVRTLDQFGEWYYDASRKMMMVYFGSRNPGSFTVKADGVNHLVDIKRFNYLSFENIAFTGSAENAIHIIQAKNITLRDCDINYAGADAVFANYTPFVTVINCTINHALSGAIDLDAGCANSVVLNNQIRNTGLMAGMGKSGTGTYEAITSFGDNTRIERNRIDSTGYNGIYLGGNHATAKNNVISYFCLTKDDGGGIYVGDWSKTVNKKIINNIIVNGVGNTAGTNSSLMAAEGIYIDDNSESVTIVNNTVSLCANNGIKIHNAKDISILSNTVYNNGVQLRLEQDHYLATSSYIRNNTIRNNTFYSKNPVQSAAKFSTHQDDIASFGQLDSNFYCRKNEAGIVTASVKNGKGVNQRYNLVKWKTAYGKDQYSKETSTTEAVLFEYNDSGSARTVSLKQPYVDVHNRVYTDKVTIQPYSSVLLLASVKPVKNLEREQVLASR</sequence>
<evidence type="ECO:0000259" key="2">
    <source>
        <dbReference type="Pfam" id="PF13229"/>
    </source>
</evidence>
<dbReference type="PANTHER" id="PTHR36453:SF1">
    <property type="entry name" value="RIGHT HANDED BETA HELIX DOMAIN-CONTAINING PROTEIN"/>
    <property type="match status" value="1"/>
</dbReference>
<dbReference type="PANTHER" id="PTHR36453">
    <property type="entry name" value="SECRETED PROTEIN-RELATED"/>
    <property type="match status" value="1"/>
</dbReference>
<gene>
    <name evidence="3" type="ORF">MUY27_14905</name>
</gene>
<accession>A0A9X2BA19</accession>
<dbReference type="RefSeq" id="WP_245131175.1">
    <property type="nucleotide sequence ID" value="NZ_JALJEJ010000007.1"/>
</dbReference>
<dbReference type="AlphaFoldDB" id="A0A9X2BA19"/>
<keyword evidence="4" id="KW-1185">Reference proteome</keyword>
<dbReference type="InterPro" id="IPR006626">
    <property type="entry name" value="PbH1"/>
</dbReference>
<dbReference type="InterPro" id="IPR012334">
    <property type="entry name" value="Pectin_lyas_fold"/>
</dbReference>
<organism evidence="3 4">
    <name type="scientific">Mucilaginibacter straminoryzae</name>
    <dbReference type="NCBI Taxonomy" id="2932774"/>
    <lineage>
        <taxon>Bacteria</taxon>
        <taxon>Pseudomonadati</taxon>
        <taxon>Bacteroidota</taxon>
        <taxon>Sphingobacteriia</taxon>
        <taxon>Sphingobacteriales</taxon>
        <taxon>Sphingobacteriaceae</taxon>
        <taxon>Mucilaginibacter</taxon>
    </lineage>
</organism>
<dbReference type="InterPro" id="IPR039448">
    <property type="entry name" value="Beta_helix"/>
</dbReference>
<feature type="signal peptide" evidence="1">
    <location>
        <begin position="1"/>
        <end position="25"/>
    </location>
</feature>
<feature type="domain" description="Right handed beta helix" evidence="2">
    <location>
        <begin position="264"/>
        <end position="405"/>
    </location>
</feature>
<keyword evidence="1" id="KW-0732">Signal</keyword>
<dbReference type="InterPro" id="IPR022441">
    <property type="entry name" value="Para_beta_helix_rpt-2"/>
</dbReference>
<name>A0A9X2BA19_9SPHI</name>
<dbReference type="Gene3D" id="2.160.20.10">
    <property type="entry name" value="Single-stranded right-handed beta-helix, Pectin lyase-like"/>
    <property type="match status" value="3"/>
</dbReference>
<evidence type="ECO:0000256" key="1">
    <source>
        <dbReference type="SAM" id="SignalP"/>
    </source>
</evidence>
<evidence type="ECO:0000313" key="4">
    <source>
        <dbReference type="Proteomes" id="UP001139450"/>
    </source>
</evidence>
<dbReference type="NCBIfam" id="TIGR03804">
    <property type="entry name" value="para_beta_helix"/>
    <property type="match status" value="1"/>
</dbReference>
<dbReference type="EMBL" id="JALJEJ010000007">
    <property type="protein sequence ID" value="MCJ8211006.1"/>
    <property type="molecule type" value="Genomic_DNA"/>
</dbReference>
<protein>
    <submittedName>
        <fullName evidence="3">Right-handed parallel beta-helix repeat-containing protein</fullName>
    </submittedName>
</protein>
<evidence type="ECO:0000313" key="3">
    <source>
        <dbReference type="EMBL" id="MCJ8211006.1"/>
    </source>
</evidence>
<feature type="chain" id="PRO_5040908435" evidence="1">
    <location>
        <begin position="26"/>
        <end position="663"/>
    </location>
</feature>